<dbReference type="AlphaFoldDB" id="A0A4C1V5U9"/>
<reference evidence="2 3" key="1">
    <citation type="journal article" date="2019" name="Commun. Biol.">
        <title>The bagworm genome reveals a unique fibroin gene that provides high tensile strength.</title>
        <authorList>
            <person name="Kono N."/>
            <person name="Nakamura H."/>
            <person name="Ohtoshi R."/>
            <person name="Tomita M."/>
            <person name="Numata K."/>
            <person name="Arakawa K."/>
        </authorList>
    </citation>
    <scope>NUCLEOTIDE SEQUENCE [LARGE SCALE GENOMIC DNA]</scope>
</reference>
<sequence length="84" mass="9242">MRVPVVTPLDPSTPLSSDFLFLPQRNDDALTDAFQVTNIIIKDEYINVCMCMRAFVCAHASPDARAQSRPADAMPPESDDSTTI</sequence>
<evidence type="ECO:0000313" key="3">
    <source>
        <dbReference type="Proteomes" id="UP000299102"/>
    </source>
</evidence>
<feature type="region of interest" description="Disordered" evidence="1">
    <location>
        <begin position="64"/>
        <end position="84"/>
    </location>
</feature>
<evidence type="ECO:0000256" key="1">
    <source>
        <dbReference type="SAM" id="MobiDB-lite"/>
    </source>
</evidence>
<dbReference type="Proteomes" id="UP000299102">
    <property type="component" value="Unassembled WGS sequence"/>
</dbReference>
<gene>
    <name evidence="2" type="ORF">EVAR_16678_1</name>
</gene>
<dbReference type="EMBL" id="BGZK01000277">
    <property type="protein sequence ID" value="GBP33642.1"/>
    <property type="molecule type" value="Genomic_DNA"/>
</dbReference>
<comment type="caution">
    <text evidence="2">The sequence shown here is derived from an EMBL/GenBank/DDBJ whole genome shotgun (WGS) entry which is preliminary data.</text>
</comment>
<proteinExistence type="predicted"/>
<keyword evidence="3" id="KW-1185">Reference proteome</keyword>
<protein>
    <submittedName>
        <fullName evidence="2">Uncharacterized protein</fullName>
    </submittedName>
</protein>
<evidence type="ECO:0000313" key="2">
    <source>
        <dbReference type="EMBL" id="GBP33642.1"/>
    </source>
</evidence>
<name>A0A4C1V5U9_EUMVA</name>
<organism evidence="2 3">
    <name type="scientific">Eumeta variegata</name>
    <name type="common">Bagworm moth</name>
    <name type="synonym">Eumeta japonica</name>
    <dbReference type="NCBI Taxonomy" id="151549"/>
    <lineage>
        <taxon>Eukaryota</taxon>
        <taxon>Metazoa</taxon>
        <taxon>Ecdysozoa</taxon>
        <taxon>Arthropoda</taxon>
        <taxon>Hexapoda</taxon>
        <taxon>Insecta</taxon>
        <taxon>Pterygota</taxon>
        <taxon>Neoptera</taxon>
        <taxon>Endopterygota</taxon>
        <taxon>Lepidoptera</taxon>
        <taxon>Glossata</taxon>
        <taxon>Ditrysia</taxon>
        <taxon>Tineoidea</taxon>
        <taxon>Psychidae</taxon>
        <taxon>Oiketicinae</taxon>
        <taxon>Eumeta</taxon>
    </lineage>
</organism>
<accession>A0A4C1V5U9</accession>